<protein>
    <recommendedName>
        <fullName evidence="1">Extradiol ring-cleavage dioxygenase class III enzyme subunit B domain-containing protein</fullName>
    </recommendedName>
</protein>
<organism evidence="2 3">
    <name type="scientific">Ramlibacter henchirensis</name>
    <dbReference type="NCBI Taxonomy" id="204072"/>
    <lineage>
        <taxon>Bacteria</taxon>
        <taxon>Pseudomonadati</taxon>
        <taxon>Pseudomonadota</taxon>
        <taxon>Betaproteobacteria</taxon>
        <taxon>Burkholderiales</taxon>
        <taxon>Comamonadaceae</taxon>
        <taxon>Ramlibacter</taxon>
    </lineage>
</organism>
<reference evidence="2 3" key="1">
    <citation type="submission" date="2019-03" db="EMBL/GenBank/DDBJ databases">
        <title>Ramlibacter henchirensis DSM 14656, whole genome shotgun sequence.</title>
        <authorList>
            <person name="Zhang X."/>
            <person name="Feng G."/>
            <person name="Zhu H."/>
        </authorList>
    </citation>
    <scope>NUCLEOTIDE SEQUENCE [LARGE SCALE GENOMIC DNA]</scope>
    <source>
        <strain evidence="2 3">DSM 14656</strain>
    </source>
</reference>
<dbReference type="RefSeq" id="WP_135264109.1">
    <property type="nucleotide sequence ID" value="NZ_SMLM01000002.1"/>
</dbReference>
<dbReference type="InterPro" id="IPR004183">
    <property type="entry name" value="Xdiol_dOase_suB"/>
</dbReference>
<dbReference type="CDD" id="cd07359">
    <property type="entry name" value="PCA_45_Doxase_B_like"/>
    <property type="match status" value="1"/>
</dbReference>
<gene>
    <name evidence="2" type="ORF">EZ313_15095</name>
</gene>
<dbReference type="SUPFAM" id="SSF53213">
    <property type="entry name" value="LigB-like"/>
    <property type="match status" value="1"/>
</dbReference>
<dbReference type="GO" id="GO:0008198">
    <property type="term" value="F:ferrous iron binding"/>
    <property type="evidence" value="ECO:0007669"/>
    <property type="project" value="InterPro"/>
</dbReference>
<sequence length="278" mass="30220">MAQLVSCMAVAHAPGMTGWFDKAEPGQRERLQAGYADLGRRLKAARPDVVIGFGNDHLLNLPFDNLPDMCIGTAAQWEGPAPWFQDWLAIEPFRVPGKPDVAHALVQALDRRGLALAFRPDLLMDDNFSVPLKVLTPQFDVPFIPVHMNCLVPPVPTPRACFDKGALIARAIAEDLPAGLRVAIMSTGGLSHDPGGPRYFEIDEAFDRWFLALLQQGDTERAFAECTLERMRAAGAGGTPELIAWFVAWGAAQGAPAEIVCYEPTVGLRCSMGGVSWK</sequence>
<feature type="domain" description="Extradiol ring-cleavage dioxygenase class III enzyme subunit B" evidence="1">
    <location>
        <begin position="7"/>
        <end position="259"/>
    </location>
</feature>
<evidence type="ECO:0000259" key="1">
    <source>
        <dbReference type="Pfam" id="PF02900"/>
    </source>
</evidence>
<proteinExistence type="predicted"/>
<dbReference type="Pfam" id="PF02900">
    <property type="entry name" value="LigB"/>
    <property type="match status" value="1"/>
</dbReference>
<comment type="caution">
    <text evidence="2">The sequence shown here is derived from an EMBL/GenBank/DDBJ whole genome shotgun (WGS) entry which is preliminary data.</text>
</comment>
<dbReference type="GO" id="GO:0016702">
    <property type="term" value="F:oxidoreductase activity, acting on single donors with incorporation of molecular oxygen, incorporation of two atoms of oxygen"/>
    <property type="evidence" value="ECO:0007669"/>
    <property type="project" value="UniProtKB-ARBA"/>
</dbReference>
<dbReference type="Proteomes" id="UP000298180">
    <property type="component" value="Unassembled WGS sequence"/>
</dbReference>
<name>A0A4Z0BVT1_9BURK</name>
<dbReference type="Gene3D" id="3.40.830.10">
    <property type="entry name" value="LigB-like"/>
    <property type="match status" value="1"/>
</dbReference>
<keyword evidence="3" id="KW-1185">Reference proteome</keyword>
<dbReference type="EMBL" id="SMLM01000002">
    <property type="protein sequence ID" value="TFZ02584.1"/>
    <property type="molecule type" value="Genomic_DNA"/>
</dbReference>
<dbReference type="OrthoDB" id="8673673at2"/>
<evidence type="ECO:0000313" key="3">
    <source>
        <dbReference type="Proteomes" id="UP000298180"/>
    </source>
</evidence>
<accession>A0A4Z0BVT1</accession>
<evidence type="ECO:0000313" key="2">
    <source>
        <dbReference type="EMBL" id="TFZ02584.1"/>
    </source>
</evidence>
<dbReference type="AlphaFoldDB" id="A0A4Z0BVT1"/>